<evidence type="ECO:0000313" key="7">
    <source>
        <dbReference type="EMBL" id="TEB21978.1"/>
    </source>
</evidence>
<comment type="caution">
    <text evidence="7">The sequence shown here is derived from an EMBL/GenBank/DDBJ whole genome shotgun (WGS) entry which is preliminary data.</text>
</comment>
<keyword evidence="1" id="KW-1015">Disulfide bond</keyword>
<dbReference type="AlphaFoldDB" id="A0A4Y7SJZ6"/>
<dbReference type="PANTHER" id="PTHR45856">
    <property type="entry name" value="ALPHA/BETA-HYDROLASES SUPERFAMILY PROTEIN"/>
    <property type="match status" value="1"/>
</dbReference>
<dbReference type="InterPro" id="IPR051218">
    <property type="entry name" value="Sec_MonoDiacylglyc_Lipase"/>
</dbReference>
<evidence type="ECO:0000256" key="3">
    <source>
        <dbReference type="ARBA" id="ARBA00047591"/>
    </source>
</evidence>
<dbReference type="STRING" id="71717.A0A4Y7SJZ6"/>
<name>A0A4Y7SJZ6_COPMI</name>
<comment type="similarity">
    <text evidence="2">Belongs to the AB hydrolase superfamily. Lipase family. Class 3 subfamily.</text>
</comment>
<dbReference type="PANTHER" id="PTHR45856:SF25">
    <property type="entry name" value="FUNGAL LIPASE-LIKE DOMAIN-CONTAINING PROTEIN"/>
    <property type="match status" value="1"/>
</dbReference>
<accession>A0A4Y7SJZ6</accession>
<dbReference type="Gene3D" id="3.40.50.1820">
    <property type="entry name" value="alpha/beta hydrolase"/>
    <property type="match status" value="1"/>
</dbReference>
<comment type="catalytic activity">
    <reaction evidence="4">
        <text>a monoacylglycerol + H2O = glycerol + a fatty acid + H(+)</text>
        <dbReference type="Rhea" id="RHEA:15245"/>
        <dbReference type="ChEBI" id="CHEBI:15377"/>
        <dbReference type="ChEBI" id="CHEBI:15378"/>
        <dbReference type="ChEBI" id="CHEBI:17408"/>
        <dbReference type="ChEBI" id="CHEBI:17754"/>
        <dbReference type="ChEBI" id="CHEBI:28868"/>
    </reaction>
</comment>
<dbReference type="InterPro" id="IPR002921">
    <property type="entry name" value="Fungal_lipase-type"/>
</dbReference>
<dbReference type="SUPFAM" id="SSF53474">
    <property type="entry name" value="alpha/beta-Hydrolases"/>
    <property type="match status" value="1"/>
</dbReference>
<dbReference type="EMBL" id="QPFP01000099">
    <property type="protein sequence ID" value="TEB21978.1"/>
    <property type="molecule type" value="Genomic_DNA"/>
</dbReference>
<dbReference type="Pfam" id="PF01764">
    <property type="entry name" value="Lipase_3"/>
    <property type="match status" value="1"/>
</dbReference>
<evidence type="ECO:0000256" key="2">
    <source>
        <dbReference type="ARBA" id="ARBA00043996"/>
    </source>
</evidence>
<feature type="signal peptide" evidence="5">
    <location>
        <begin position="1"/>
        <end position="18"/>
    </location>
</feature>
<evidence type="ECO:0000256" key="1">
    <source>
        <dbReference type="ARBA" id="ARBA00023157"/>
    </source>
</evidence>
<dbReference type="GO" id="GO:0006629">
    <property type="term" value="P:lipid metabolic process"/>
    <property type="evidence" value="ECO:0007669"/>
    <property type="project" value="InterPro"/>
</dbReference>
<keyword evidence="8" id="KW-1185">Reference proteome</keyword>
<proteinExistence type="inferred from homology"/>
<evidence type="ECO:0000256" key="5">
    <source>
        <dbReference type="SAM" id="SignalP"/>
    </source>
</evidence>
<protein>
    <submittedName>
        <fullName evidence="7">Lipase</fullName>
    </submittedName>
</protein>
<feature type="domain" description="Fungal lipase-type" evidence="6">
    <location>
        <begin position="105"/>
        <end position="244"/>
    </location>
</feature>
<evidence type="ECO:0000259" key="6">
    <source>
        <dbReference type="Pfam" id="PF01764"/>
    </source>
</evidence>
<organism evidence="7 8">
    <name type="scientific">Coprinellus micaceus</name>
    <name type="common">Glistening ink-cap mushroom</name>
    <name type="synonym">Coprinus micaceus</name>
    <dbReference type="NCBI Taxonomy" id="71717"/>
    <lineage>
        <taxon>Eukaryota</taxon>
        <taxon>Fungi</taxon>
        <taxon>Dikarya</taxon>
        <taxon>Basidiomycota</taxon>
        <taxon>Agaricomycotina</taxon>
        <taxon>Agaricomycetes</taxon>
        <taxon>Agaricomycetidae</taxon>
        <taxon>Agaricales</taxon>
        <taxon>Agaricineae</taxon>
        <taxon>Psathyrellaceae</taxon>
        <taxon>Coprinellus</taxon>
    </lineage>
</organism>
<comment type="catalytic activity">
    <reaction evidence="3">
        <text>a diacylglycerol + H2O = a monoacylglycerol + a fatty acid + H(+)</text>
        <dbReference type="Rhea" id="RHEA:32731"/>
        <dbReference type="ChEBI" id="CHEBI:15377"/>
        <dbReference type="ChEBI" id="CHEBI:15378"/>
        <dbReference type="ChEBI" id="CHEBI:17408"/>
        <dbReference type="ChEBI" id="CHEBI:18035"/>
        <dbReference type="ChEBI" id="CHEBI:28868"/>
    </reaction>
</comment>
<dbReference type="CDD" id="cd00519">
    <property type="entry name" value="Lipase_3"/>
    <property type="match status" value="1"/>
</dbReference>
<reference evidence="7 8" key="1">
    <citation type="journal article" date="2019" name="Nat. Ecol. Evol.">
        <title>Megaphylogeny resolves global patterns of mushroom evolution.</title>
        <authorList>
            <person name="Varga T."/>
            <person name="Krizsan K."/>
            <person name="Foldi C."/>
            <person name="Dima B."/>
            <person name="Sanchez-Garcia M."/>
            <person name="Sanchez-Ramirez S."/>
            <person name="Szollosi G.J."/>
            <person name="Szarkandi J.G."/>
            <person name="Papp V."/>
            <person name="Albert L."/>
            <person name="Andreopoulos W."/>
            <person name="Angelini C."/>
            <person name="Antonin V."/>
            <person name="Barry K.W."/>
            <person name="Bougher N.L."/>
            <person name="Buchanan P."/>
            <person name="Buyck B."/>
            <person name="Bense V."/>
            <person name="Catcheside P."/>
            <person name="Chovatia M."/>
            <person name="Cooper J."/>
            <person name="Damon W."/>
            <person name="Desjardin D."/>
            <person name="Finy P."/>
            <person name="Geml J."/>
            <person name="Haridas S."/>
            <person name="Hughes K."/>
            <person name="Justo A."/>
            <person name="Karasinski D."/>
            <person name="Kautmanova I."/>
            <person name="Kiss B."/>
            <person name="Kocsube S."/>
            <person name="Kotiranta H."/>
            <person name="LaButti K.M."/>
            <person name="Lechner B.E."/>
            <person name="Liimatainen K."/>
            <person name="Lipzen A."/>
            <person name="Lukacs Z."/>
            <person name="Mihaltcheva S."/>
            <person name="Morgado L.N."/>
            <person name="Niskanen T."/>
            <person name="Noordeloos M.E."/>
            <person name="Ohm R.A."/>
            <person name="Ortiz-Santana B."/>
            <person name="Ovrebo C."/>
            <person name="Racz N."/>
            <person name="Riley R."/>
            <person name="Savchenko A."/>
            <person name="Shiryaev A."/>
            <person name="Soop K."/>
            <person name="Spirin V."/>
            <person name="Szebenyi C."/>
            <person name="Tomsovsky M."/>
            <person name="Tulloss R.E."/>
            <person name="Uehling J."/>
            <person name="Grigoriev I.V."/>
            <person name="Vagvolgyi C."/>
            <person name="Papp T."/>
            <person name="Martin F.M."/>
            <person name="Miettinen O."/>
            <person name="Hibbett D.S."/>
            <person name="Nagy L.G."/>
        </authorList>
    </citation>
    <scope>NUCLEOTIDE SEQUENCE [LARGE SCALE GENOMIC DNA]</scope>
    <source>
        <strain evidence="7 8">FP101781</strain>
    </source>
</reference>
<keyword evidence="5" id="KW-0732">Signal</keyword>
<dbReference type="OrthoDB" id="426718at2759"/>
<dbReference type="Proteomes" id="UP000298030">
    <property type="component" value="Unassembled WGS sequence"/>
</dbReference>
<evidence type="ECO:0000313" key="8">
    <source>
        <dbReference type="Proteomes" id="UP000298030"/>
    </source>
</evidence>
<evidence type="ECO:0000256" key="4">
    <source>
        <dbReference type="ARBA" id="ARBA00048461"/>
    </source>
</evidence>
<sequence>MIASILLLLAQLAAVAFAAPAAVLVPVLEARQSITTLSATEVTGYKPYSWYAATAYCPPAKTLAWNCGTKCTSNSGFAPIASGGDGAVTQYWYVGWDVALKTIIVGFQGTDPSKITPIVTDLNFDLKSLRTDLFPGVSSSIKTHDGFGDAHAKSATAVLTAVKTGISKYGATKVTVTGHSLGGAIAVISTAHLAVNLPSSISFRTITYSAPRVGNQAFVDFVNARSVMNRVTYKDDPVPILPGRFLGFAHTEGEIHVVNSNAWKNCPGQDNTNGECIIGYVPNILAGNALDHGGPYDGVSMGSC</sequence>
<dbReference type="InterPro" id="IPR029058">
    <property type="entry name" value="AB_hydrolase_fold"/>
</dbReference>
<feature type="chain" id="PRO_5021475443" evidence="5">
    <location>
        <begin position="19"/>
        <end position="304"/>
    </location>
</feature>
<gene>
    <name evidence="7" type="ORF">FA13DRAFT_1741357</name>
</gene>